<reference evidence="1" key="1">
    <citation type="journal article" date="2020" name="Microb. Genom.">
        <title>Genetic diversity of clinical and environmental Mucorales isolates obtained from an investigation of mucormycosis cases among solid organ transplant recipients.</title>
        <authorList>
            <person name="Nguyen M.H."/>
            <person name="Kaul D."/>
            <person name="Muto C."/>
            <person name="Cheng S.J."/>
            <person name="Richter R.A."/>
            <person name="Bruno V.M."/>
            <person name="Liu G."/>
            <person name="Beyhan S."/>
            <person name="Sundermann A.J."/>
            <person name="Mounaud S."/>
            <person name="Pasculle A.W."/>
            <person name="Nierman W.C."/>
            <person name="Driscoll E."/>
            <person name="Cumbie R."/>
            <person name="Clancy C.J."/>
            <person name="Dupont C.L."/>
        </authorList>
    </citation>
    <scope>NUCLEOTIDE SEQUENCE</scope>
    <source>
        <strain evidence="1">GL16</strain>
    </source>
</reference>
<dbReference type="EMBL" id="JAANIT010000165">
    <property type="protein sequence ID" value="KAG1551150.1"/>
    <property type="molecule type" value="Genomic_DNA"/>
</dbReference>
<comment type="caution">
    <text evidence="1">The sequence shown here is derived from an EMBL/GenBank/DDBJ whole genome shotgun (WGS) entry which is preliminary data.</text>
</comment>
<organism evidence="1 2">
    <name type="scientific">Rhizopus oryzae</name>
    <name type="common">Mucormycosis agent</name>
    <name type="synonym">Rhizopus arrhizus var. delemar</name>
    <dbReference type="NCBI Taxonomy" id="64495"/>
    <lineage>
        <taxon>Eukaryota</taxon>
        <taxon>Fungi</taxon>
        <taxon>Fungi incertae sedis</taxon>
        <taxon>Mucoromycota</taxon>
        <taxon>Mucoromycotina</taxon>
        <taxon>Mucoromycetes</taxon>
        <taxon>Mucorales</taxon>
        <taxon>Mucorineae</taxon>
        <taxon>Rhizopodaceae</taxon>
        <taxon>Rhizopus</taxon>
    </lineage>
</organism>
<gene>
    <name evidence="1" type="ORF">G6F51_002026</name>
</gene>
<proteinExistence type="predicted"/>
<dbReference type="AlphaFoldDB" id="A0A9P6YL09"/>
<accession>A0A9P6YL09</accession>
<name>A0A9P6YL09_RHIOR</name>
<dbReference type="Proteomes" id="UP000717996">
    <property type="component" value="Unassembled WGS sequence"/>
</dbReference>
<evidence type="ECO:0000313" key="1">
    <source>
        <dbReference type="EMBL" id="KAG1551150.1"/>
    </source>
</evidence>
<sequence>MSHSTTYTTGNVEWKDDSLSDVLLIPHEHCNYPPILMEYRCGSKPLNVIFAVTGVQPKDFQGTFQPTSKPYIHSASCMFWATNYLLLAPQTSVSIVDEIESSLDLLLPCSDDQKAVFLYFLKFKFFPDSQAANMASMTVCTDQPWAKR</sequence>
<evidence type="ECO:0000313" key="2">
    <source>
        <dbReference type="Proteomes" id="UP000717996"/>
    </source>
</evidence>
<protein>
    <submittedName>
        <fullName evidence="1">Uncharacterized protein</fullName>
    </submittedName>
</protein>
<dbReference type="OrthoDB" id="2289841at2759"/>